<organism evidence="2 3">
    <name type="scientific">Phaeosphaeria nodorum (strain SN15 / ATCC MYA-4574 / FGSC 10173)</name>
    <name type="common">Glume blotch fungus</name>
    <name type="synonym">Parastagonospora nodorum</name>
    <dbReference type="NCBI Taxonomy" id="321614"/>
    <lineage>
        <taxon>Eukaryota</taxon>
        <taxon>Fungi</taxon>
        <taxon>Dikarya</taxon>
        <taxon>Ascomycota</taxon>
        <taxon>Pezizomycotina</taxon>
        <taxon>Dothideomycetes</taxon>
        <taxon>Pleosporomycetidae</taxon>
        <taxon>Pleosporales</taxon>
        <taxon>Pleosporineae</taxon>
        <taxon>Phaeosphaeriaceae</taxon>
        <taxon>Parastagonospora</taxon>
    </lineage>
</organism>
<reference evidence="3" key="1">
    <citation type="journal article" date="2021" name="BMC Genomics">
        <title>Chromosome-level genome assembly and manually-curated proteome of model necrotroph Parastagonospora nodorum Sn15 reveals a genome-wide trove of candidate effector homologs, and redundancy of virulence-related functions within an accessory chromosome.</title>
        <authorList>
            <person name="Bertazzoni S."/>
            <person name="Jones D.A.B."/>
            <person name="Phan H.T."/>
            <person name="Tan K.-C."/>
            <person name="Hane J.K."/>
        </authorList>
    </citation>
    <scope>NUCLEOTIDE SEQUENCE [LARGE SCALE GENOMIC DNA]</scope>
    <source>
        <strain evidence="3">SN15 / ATCC MYA-4574 / FGSC 10173)</strain>
    </source>
</reference>
<feature type="transmembrane region" description="Helical" evidence="1">
    <location>
        <begin position="126"/>
        <end position="143"/>
    </location>
</feature>
<gene>
    <name evidence="2" type="ORF">JI435_147430</name>
</gene>
<proteinExistence type="predicted"/>
<protein>
    <submittedName>
        <fullName evidence="2">Uncharacterized protein</fullName>
    </submittedName>
</protein>
<feature type="transmembrane region" description="Helical" evidence="1">
    <location>
        <begin position="87"/>
        <end position="106"/>
    </location>
</feature>
<keyword evidence="1" id="KW-0812">Transmembrane</keyword>
<feature type="transmembrane region" description="Helical" evidence="1">
    <location>
        <begin position="195"/>
        <end position="214"/>
    </location>
</feature>
<dbReference type="OMA" id="MAQSMNG"/>
<name>A0A7U2NQ13_PHANO</name>
<evidence type="ECO:0000256" key="1">
    <source>
        <dbReference type="SAM" id="Phobius"/>
    </source>
</evidence>
<dbReference type="Pfam" id="PF11915">
    <property type="entry name" value="DUF3433"/>
    <property type="match status" value="2"/>
</dbReference>
<accession>A0A7U2NQ13</accession>
<dbReference type="InterPro" id="IPR021840">
    <property type="entry name" value="DUF3433"/>
</dbReference>
<keyword evidence="1" id="KW-1133">Transmembrane helix</keyword>
<dbReference type="PANTHER" id="PTHR37544">
    <property type="entry name" value="SPRAY-RELATED"/>
    <property type="match status" value="1"/>
</dbReference>
<dbReference type="Proteomes" id="UP000663193">
    <property type="component" value="Chromosome 20"/>
</dbReference>
<evidence type="ECO:0000313" key="3">
    <source>
        <dbReference type="Proteomes" id="UP000663193"/>
    </source>
</evidence>
<dbReference type="EMBL" id="CP069042">
    <property type="protein sequence ID" value="QRD06178.1"/>
    <property type="molecule type" value="Genomic_DNA"/>
</dbReference>
<feature type="transmembrane region" description="Helical" evidence="1">
    <location>
        <begin position="1122"/>
        <end position="1141"/>
    </location>
</feature>
<keyword evidence="3" id="KW-1185">Reference proteome</keyword>
<feature type="transmembrane region" description="Helical" evidence="1">
    <location>
        <begin position="657"/>
        <end position="678"/>
    </location>
</feature>
<dbReference type="VEuPathDB" id="FungiDB:JI435_147430"/>
<sequence length="1226" mass="136892">MPFFPFQKRKAGPVASPVQYQQNDKGPIFTTLTLDDDSTRRAQPTDFFQRPAKQPLLSQQSLEYRGHDGSEQSSPTKPWRPLMLRRWVLVLFSLVFALLVMTLEIILKVSSDRDGFASTESDLYYVYTYGPTAVLTIIAAFWTQVEYRTRQMQPWEEMAKGPQSVANSLLLDYISPNPVLAFIRSCKNRHLPVTLTLFASFLLKVLIVISTGVFTRRLVLLPQPLPISPMEQFQFSGHNASKVDDVAGLASVGPLLNEIDYLPGTNAEYAVELFRSSNQVQVDNYNMTGESKILRTDLECEPATIDRNVTVYCPDYTGCTTAYNILRVHNNDCHMSAFPNDNTSFVVDNRTPFGRWYGGVLPGTCDGPVEDTNRDRLVVFVLHKVVGPQITNSTALFCKPSVQLQQSTITMDQNGVLINVENGTALPTPAGLTSFISDAVLNTVEQLDNNFLAELARKYPIRPQNLDFANVFAGLIMRTMDSNDMQNFWDSEKMSRGAQKIFTSVAAQVAKRYLLVTKPDASATKSTGKATYRQERLFVRRSTMRAMEALFCALVLLCLYLGLRPVRRTTPQDPASIARLASMLSQSENLNLLMSNAGFVSLESIESLLSGKYGLVYAEDFVQHASRPQFMIESCDTDISKPISVTAKPWQPISAMWISRIALLVVPLGIVVALEVLFRQSERNHGLLDVSSSKWTQYGSSFVPALVMVMIKLQFSGSDFDLHLIDPYVQLKKGFARAKTSVLDKTIYTWKADAVWTAFVNGRIAVGASTFSVVVASFLTIAVSGLYNTVPMARQEFTNVTRLDSFYDPASMLSGLNATFNYTTALSARLVVYDQMVSSQWTSESYVLPNLTSTAETTETANNVSSITVDLPVRRGALTCRVVPQDQLVISYEWFKKMNQTGADMNWPMLNQYNCTGSTTNGVPTVSVSNPGDGPFGEWSNFDFDYSNRSSPYNDRPCPTSYGLYGTWQGKKAKELNVVLCWSSVQELQASARFSMPGWRLRSLQADEQTVRNISATPDTQLDMASRVFGGSKGNVSTSLDNVFTAFLRNSTTNTMETSLLQLENWDKLYARMNSVYGRAAAQIMSREGRFTNLTSTSTTIPAQQTSYSTHRLRQKLVSTRVLQGLLIAMIVCALISLLTIDLRNVLPKNPCSIAAQASLVAGSQMMKDLPTEAQWMSDKEFEKLFEGGRYRMGWSGEGEEERFGIDADARPRVQEETGWKKWLWR</sequence>
<dbReference type="AlphaFoldDB" id="A0A7U2NQ13"/>
<evidence type="ECO:0000313" key="2">
    <source>
        <dbReference type="EMBL" id="QRD06178.1"/>
    </source>
</evidence>
<feature type="transmembrane region" description="Helical" evidence="1">
    <location>
        <begin position="546"/>
        <end position="563"/>
    </location>
</feature>
<keyword evidence="1" id="KW-0472">Membrane</keyword>
<feature type="transmembrane region" description="Helical" evidence="1">
    <location>
        <begin position="764"/>
        <end position="787"/>
    </location>
</feature>
<dbReference type="PANTHER" id="PTHR37544:SF1">
    <property type="entry name" value="PHOSPHORIBOSYLAMINOIMIDAZOLE-SUCCINOCARBOXAMIDE SYNTHASE"/>
    <property type="match status" value="1"/>
</dbReference>
<dbReference type="OrthoDB" id="3912677at2759"/>